<protein>
    <recommendedName>
        <fullName evidence="6">Period circadian protein</fullName>
    </recommendedName>
</protein>
<sequence length="1039" mass="113323">MYPDDAAAGMSLGSFLDFCVSNPAREPVSSRLRPALGDYEPNIKAAGSAFDVTTDVSEVRLIERLSPRRANGGCVIDPRVPGARMQEGFAIAVSLQDGTIIYVSGSITSHLGYSKDMLLGQCIMNFLYPRDRITFANHLSHGLNSWFNEDAKGMGNSQSHRWWQYTLPSATVQVTPFPDPEPPGGDLQKMHLFLLLLSFSSSLLEVFATAEARAPSYADSVEAIECSVVPPRTLNVYIVARTVFTSSASLFSLGYDDVQTSRQYQSLKYGYGISDKKVQYKPFQMSVYIKDAANGDDVSVENASTAMCLVVTTVAIKTAYRVPAETPAMTCFSTRHTASCHYSHVDLSAAVYLGYLPQDMLGHSVFDFYCPEDMELLRDIYDLVMKEQGHSFRSKPYRFRALNGCFIKLETDWSCFINPWTRKLEFVVGQHRVIEGPRNPDVFAESCSGACRLVRIINLQRDNHLFRFLSQPVKLRENSNMRQRSNKRRKELASFVSTLVGEMTHKRVADKAAATAAATAVHGAASVQDKYPPCPPLTEEVLLQYNRLAYKHMNKHQQPQQQHYQPQPGMGIGGGTTADDHKDSHRLKRSGSPLVNSNLHKHNKSCRESTVADASSAAPFPPLLHAAASLVTSQQDNVAAFVPNLAIPTYTYVPLGGAQSTANTTPFLIPVMYVGGVPLYPSLPTGDGPQSKGMWQCGALPLMPLWQQPPVNGGTTGAQEATKADAKTPGAPTGAATEKHSDNALRKALQDGADKTSGPATITGLGDGSANGRRGSSNANGGTEMEGCSMRPFKPYATAFGNGPSAGGANKSDADERRHSESTDKDMHQDDSVSLSFGSSFFEKSENSESQFSSEKSSEDTDSEMKDRRRKQPFRAVLREPHWTEGVSLTADLVYRYQMRAPDAADVLRGDRDKLQRMQQPRLVNEQLSVLQLELEDALEDEPAAEDEPMRGGVKVHSPSAGLGSSKSATLPDDTTEAAEAQGYAMYAMEEEDLTQQTTHGAIHTTAGLEARASRPAVSTLARFGQLPQGGDSARSRGQ</sequence>
<dbReference type="PANTHER" id="PTHR11269">
    <property type="entry name" value="PERIOD CIRCADIAN PROTEIN"/>
    <property type="match status" value="1"/>
</dbReference>
<feature type="region of interest" description="Disordered" evidence="7">
    <location>
        <begin position="570"/>
        <end position="600"/>
    </location>
</feature>
<evidence type="ECO:0000313" key="9">
    <source>
        <dbReference type="EMBL" id="KAH8038391.1"/>
    </source>
</evidence>
<dbReference type="PANTHER" id="PTHR11269:SF16">
    <property type="entry name" value="PERIOD CIRCADIAN PROTEIN"/>
    <property type="match status" value="1"/>
</dbReference>
<gene>
    <name evidence="9" type="ORF">HPB51_001505</name>
</gene>
<dbReference type="GO" id="GO:0005737">
    <property type="term" value="C:cytoplasm"/>
    <property type="evidence" value="ECO:0007669"/>
    <property type="project" value="TreeGrafter"/>
</dbReference>
<accession>A0A9J6EW26</accession>
<dbReference type="GO" id="GO:0005634">
    <property type="term" value="C:nucleus"/>
    <property type="evidence" value="ECO:0007669"/>
    <property type="project" value="UniProtKB-SubCell"/>
</dbReference>
<proteinExistence type="predicted"/>
<dbReference type="SUPFAM" id="SSF55785">
    <property type="entry name" value="PYP-like sensor domain (PAS domain)"/>
    <property type="match status" value="2"/>
</dbReference>
<dbReference type="FunFam" id="3.30.450.20:FF:000066">
    <property type="entry name" value="Period circadian protein"/>
    <property type="match status" value="1"/>
</dbReference>
<feature type="compositionally biased region" description="Low complexity" evidence="7">
    <location>
        <begin position="834"/>
        <end position="855"/>
    </location>
</feature>
<dbReference type="InterPro" id="IPR050760">
    <property type="entry name" value="Period_circadian_regulator"/>
</dbReference>
<keyword evidence="10" id="KW-1185">Reference proteome</keyword>
<keyword evidence="3" id="KW-0677">Repeat</keyword>
<dbReference type="GO" id="GO:0000976">
    <property type="term" value="F:transcription cis-regulatory region binding"/>
    <property type="evidence" value="ECO:0007669"/>
    <property type="project" value="TreeGrafter"/>
</dbReference>
<reference evidence="9" key="1">
    <citation type="journal article" date="2020" name="Cell">
        <title>Large-Scale Comparative Analyses of Tick Genomes Elucidate Their Genetic Diversity and Vector Capacities.</title>
        <authorList>
            <consortium name="Tick Genome and Microbiome Consortium (TIGMIC)"/>
            <person name="Jia N."/>
            <person name="Wang J."/>
            <person name="Shi W."/>
            <person name="Du L."/>
            <person name="Sun Y."/>
            <person name="Zhan W."/>
            <person name="Jiang J.F."/>
            <person name="Wang Q."/>
            <person name="Zhang B."/>
            <person name="Ji P."/>
            <person name="Bell-Sakyi L."/>
            <person name="Cui X.M."/>
            <person name="Yuan T.T."/>
            <person name="Jiang B.G."/>
            <person name="Yang W.F."/>
            <person name="Lam T.T."/>
            <person name="Chang Q.C."/>
            <person name="Ding S.J."/>
            <person name="Wang X.J."/>
            <person name="Zhu J.G."/>
            <person name="Ruan X.D."/>
            <person name="Zhao L."/>
            <person name="Wei J.T."/>
            <person name="Ye R.Z."/>
            <person name="Que T.C."/>
            <person name="Du C.H."/>
            <person name="Zhou Y.H."/>
            <person name="Cheng J.X."/>
            <person name="Dai P.F."/>
            <person name="Guo W.B."/>
            <person name="Han X.H."/>
            <person name="Huang E.J."/>
            <person name="Li L.F."/>
            <person name="Wei W."/>
            <person name="Gao Y.C."/>
            <person name="Liu J.Z."/>
            <person name="Shao H.Z."/>
            <person name="Wang X."/>
            <person name="Wang C.C."/>
            <person name="Yang T.C."/>
            <person name="Huo Q.B."/>
            <person name="Li W."/>
            <person name="Chen H.Y."/>
            <person name="Chen S.E."/>
            <person name="Zhou L.G."/>
            <person name="Ni X.B."/>
            <person name="Tian J.H."/>
            <person name="Sheng Y."/>
            <person name="Liu T."/>
            <person name="Pan Y.S."/>
            <person name="Xia L.Y."/>
            <person name="Li J."/>
            <person name="Zhao F."/>
            <person name="Cao W.C."/>
        </authorList>
    </citation>
    <scope>NUCLEOTIDE SEQUENCE</scope>
    <source>
        <strain evidence="9">Rmic-2018</strain>
    </source>
</reference>
<evidence type="ECO:0000313" key="10">
    <source>
        <dbReference type="Proteomes" id="UP000821866"/>
    </source>
</evidence>
<feature type="region of interest" description="Disordered" evidence="7">
    <location>
        <begin position="939"/>
        <end position="980"/>
    </location>
</feature>
<evidence type="ECO:0000256" key="4">
    <source>
        <dbReference type="ARBA" id="ARBA00023108"/>
    </source>
</evidence>
<evidence type="ECO:0000256" key="5">
    <source>
        <dbReference type="ARBA" id="ARBA00023242"/>
    </source>
</evidence>
<dbReference type="SMART" id="SM00091">
    <property type="entry name" value="PAS"/>
    <property type="match status" value="2"/>
</dbReference>
<keyword evidence="5" id="KW-0539">Nucleus</keyword>
<dbReference type="GO" id="GO:0000122">
    <property type="term" value="P:negative regulation of transcription by RNA polymerase II"/>
    <property type="evidence" value="ECO:0007669"/>
    <property type="project" value="TreeGrafter"/>
</dbReference>
<dbReference type="CDD" id="cd00130">
    <property type="entry name" value="PAS"/>
    <property type="match status" value="2"/>
</dbReference>
<keyword evidence="4" id="KW-0090">Biological rhythms</keyword>
<name>A0A9J6EW26_RHIMP</name>
<dbReference type="Gene3D" id="3.30.450.20">
    <property type="entry name" value="PAS domain"/>
    <property type="match status" value="2"/>
</dbReference>
<evidence type="ECO:0000256" key="2">
    <source>
        <dbReference type="ARBA" id="ARBA00022553"/>
    </source>
</evidence>
<dbReference type="GO" id="GO:0032922">
    <property type="term" value="P:circadian regulation of gene expression"/>
    <property type="evidence" value="ECO:0007669"/>
    <property type="project" value="TreeGrafter"/>
</dbReference>
<dbReference type="InterPro" id="IPR000014">
    <property type="entry name" value="PAS"/>
</dbReference>
<keyword evidence="2" id="KW-0597">Phosphoprotein</keyword>
<organism evidence="9 10">
    <name type="scientific">Rhipicephalus microplus</name>
    <name type="common">Cattle tick</name>
    <name type="synonym">Boophilus microplus</name>
    <dbReference type="NCBI Taxonomy" id="6941"/>
    <lineage>
        <taxon>Eukaryota</taxon>
        <taxon>Metazoa</taxon>
        <taxon>Ecdysozoa</taxon>
        <taxon>Arthropoda</taxon>
        <taxon>Chelicerata</taxon>
        <taxon>Arachnida</taxon>
        <taxon>Acari</taxon>
        <taxon>Parasitiformes</taxon>
        <taxon>Ixodida</taxon>
        <taxon>Ixodoidea</taxon>
        <taxon>Ixodidae</taxon>
        <taxon>Rhipicephalinae</taxon>
        <taxon>Rhipicephalus</taxon>
        <taxon>Boophilus</taxon>
    </lineage>
</organism>
<evidence type="ECO:0000256" key="6">
    <source>
        <dbReference type="ARBA" id="ARBA00040849"/>
    </source>
</evidence>
<feature type="compositionally biased region" description="Basic and acidic residues" evidence="7">
    <location>
        <begin position="812"/>
        <end position="831"/>
    </location>
</feature>
<comment type="caution">
    <text evidence="9">The sequence shown here is derived from an EMBL/GenBank/DDBJ whole genome shotgun (WGS) entry which is preliminary data.</text>
</comment>
<reference evidence="9" key="2">
    <citation type="submission" date="2021-09" db="EMBL/GenBank/DDBJ databases">
        <authorList>
            <person name="Jia N."/>
            <person name="Wang J."/>
            <person name="Shi W."/>
            <person name="Du L."/>
            <person name="Sun Y."/>
            <person name="Zhan W."/>
            <person name="Jiang J."/>
            <person name="Wang Q."/>
            <person name="Zhang B."/>
            <person name="Ji P."/>
            <person name="Sakyi L.B."/>
            <person name="Cui X."/>
            <person name="Yuan T."/>
            <person name="Jiang B."/>
            <person name="Yang W."/>
            <person name="Lam T.T.-Y."/>
            <person name="Chang Q."/>
            <person name="Ding S."/>
            <person name="Wang X."/>
            <person name="Zhu J."/>
            <person name="Ruan X."/>
            <person name="Zhao L."/>
            <person name="Wei J."/>
            <person name="Que T."/>
            <person name="Du C."/>
            <person name="Cheng J."/>
            <person name="Dai P."/>
            <person name="Han X."/>
            <person name="Huang E."/>
            <person name="Gao Y."/>
            <person name="Liu J."/>
            <person name="Shao H."/>
            <person name="Ye R."/>
            <person name="Li L."/>
            <person name="Wei W."/>
            <person name="Wang X."/>
            <person name="Wang C."/>
            <person name="Huo Q."/>
            <person name="Li W."/>
            <person name="Guo W."/>
            <person name="Chen H."/>
            <person name="Chen S."/>
            <person name="Zhou L."/>
            <person name="Zhou L."/>
            <person name="Ni X."/>
            <person name="Tian J."/>
            <person name="Zhou Y."/>
            <person name="Sheng Y."/>
            <person name="Liu T."/>
            <person name="Pan Y."/>
            <person name="Xia L."/>
            <person name="Li J."/>
            <person name="Zhao F."/>
            <person name="Cao W."/>
        </authorList>
    </citation>
    <scope>NUCLEOTIDE SEQUENCE</scope>
    <source>
        <strain evidence="9">Rmic-2018</strain>
        <tissue evidence="9">Larvae</tissue>
    </source>
</reference>
<feature type="region of interest" description="Disordered" evidence="7">
    <location>
        <begin position="1010"/>
        <end position="1039"/>
    </location>
</feature>
<dbReference type="InterPro" id="IPR035965">
    <property type="entry name" value="PAS-like_dom_sf"/>
</dbReference>
<dbReference type="GO" id="GO:0043153">
    <property type="term" value="P:entrainment of circadian clock by photoperiod"/>
    <property type="evidence" value="ECO:0007669"/>
    <property type="project" value="TreeGrafter"/>
</dbReference>
<dbReference type="EMBL" id="JABSTU010000001">
    <property type="protein sequence ID" value="KAH8038391.1"/>
    <property type="molecule type" value="Genomic_DNA"/>
</dbReference>
<dbReference type="Proteomes" id="UP000821866">
    <property type="component" value="Chromosome 1"/>
</dbReference>
<feature type="compositionally biased region" description="Basic and acidic residues" evidence="7">
    <location>
        <begin position="737"/>
        <end position="754"/>
    </location>
</feature>
<feature type="domain" description="PAS" evidence="8">
    <location>
        <begin position="97"/>
        <end position="146"/>
    </location>
</feature>
<comment type="subcellular location">
    <subcellularLocation>
        <location evidence="1">Nucleus</location>
    </subcellularLocation>
</comment>
<evidence type="ECO:0000259" key="8">
    <source>
        <dbReference type="PROSITE" id="PS50112"/>
    </source>
</evidence>
<feature type="domain" description="PAS" evidence="8">
    <location>
        <begin position="344"/>
        <end position="388"/>
    </location>
</feature>
<dbReference type="VEuPathDB" id="VectorBase:LOC119163531"/>
<dbReference type="Pfam" id="PF13426">
    <property type="entry name" value="PAS_9"/>
    <property type="match status" value="1"/>
</dbReference>
<dbReference type="AlphaFoldDB" id="A0A9J6EW26"/>
<dbReference type="PROSITE" id="PS50112">
    <property type="entry name" value="PAS"/>
    <property type="match status" value="2"/>
</dbReference>
<evidence type="ECO:0000256" key="1">
    <source>
        <dbReference type="ARBA" id="ARBA00004123"/>
    </source>
</evidence>
<dbReference type="Pfam" id="PF12114">
    <property type="entry name" value="Period_C"/>
    <property type="match status" value="1"/>
</dbReference>
<evidence type="ECO:0000256" key="7">
    <source>
        <dbReference type="SAM" id="MobiDB-lite"/>
    </source>
</evidence>
<feature type="region of interest" description="Disordered" evidence="7">
    <location>
        <begin position="706"/>
        <end position="873"/>
    </location>
</feature>
<feature type="compositionally biased region" description="Low complexity" evidence="7">
    <location>
        <begin position="768"/>
        <end position="782"/>
    </location>
</feature>
<feature type="compositionally biased region" description="Basic and acidic residues" evidence="7">
    <location>
        <begin position="856"/>
        <end position="867"/>
    </location>
</feature>
<dbReference type="InterPro" id="IPR022728">
    <property type="entry name" value="Period_circadian-like_C"/>
</dbReference>
<evidence type="ECO:0000256" key="3">
    <source>
        <dbReference type="ARBA" id="ARBA00022737"/>
    </source>
</evidence>
<dbReference type="GO" id="GO:0001222">
    <property type="term" value="F:transcription corepressor binding"/>
    <property type="evidence" value="ECO:0007669"/>
    <property type="project" value="TreeGrafter"/>
</dbReference>
<dbReference type="Pfam" id="PF14598">
    <property type="entry name" value="PAS_11"/>
    <property type="match status" value="1"/>
</dbReference>